<keyword evidence="7" id="KW-0961">Cell wall biogenesis/degradation</keyword>
<dbReference type="EMBL" id="QGKY02000246">
    <property type="protein sequence ID" value="KAF2583802.1"/>
    <property type="molecule type" value="Genomic_DNA"/>
</dbReference>
<dbReference type="AlphaFoldDB" id="A0A8S9JQ94"/>
<dbReference type="GO" id="GO:0071555">
    <property type="term" value="P:cell wall organization"/>
    <property type="evidence" value="ECO:0007669"/>
    <property type="project" value="UniProtKB-KW"/>
</dbReference>
<evidence type="ECO:0000256" key="7">
    <source>
        <dbReference type="ARBA" id="ARBA00023316"/>
    </source>
</evidence>
<dbReference type="InterPro" id="IPR011050">
    <property type="entry name" value="Pectin_lyase_fold/virulence"/>
</dbReference>
<comment type="caution">
    <text evidence="10">The sequence shown here is derived from an EMBL/GenBank/DDBJ whole genome shotgun (WGS) entry which is preliminary data.</text>
</comment>
<accession>A0A8S9JQ94</accession>
<dbReference type="GO" id="GO:0005975">
    <property type="term" value="P:carbohydrate metabolic process"/>
    <property type="evidence" value="ECO:0007669"/>
    <property type="project" value="InterPro"/>
</dbReference>
<evidence type="ECO:0000256" key="9">
    <source>
        <dbReference type="SAM" id="MobiDB-lite"/>
    </source>
</evidence>
<dbReference type="Pfam" id="PF00295">
    <property type="entry name" value="Glyco_hydro_28"/>
    <property type="match status" value="2"/>
</dbReference>
<dbReference type="Gene3D" id="2.160.20.10">
    <property type="entry name" value="Single-stranded right-handed beta-helix, Pectin lyase-like"/>
    <property type="match status" value="2"/>
</dbReference>
<dbReference type="GO" id="GO:0004650">
    <property type="term" value="F:polygalacturonase activity"/>
    <property type="evidence" value="ECO:0007669"/>
    <property type="project" value="InterPro"/>
</dbReference>
<gene>
    <name evidence="10" type="ORF">F2Q70_00034532</name>
</gene>
<feature type="compositionally biased region" description="Basic and acidic residues" evidence="9">
    <location>
        <begin position="63"/>
        <end position="77"/>
    </location>
</feature>
<dbReference type="SUPFAM" id="SSF51126">
    <property type="entry name" value="Pectin lyase-like"/>
    <property type="match status" value="1"/>
</dbReference>
<evidence type="ECO:0000256" key="8">
    <source>
        <dbReference type="RuleBase" id="RU361169"/>
    </source>
</evidence>
<reference evidence="10" key="1">
    <citation type="submission" date="2019-12" db="EMBL/GenBank/DDBJ databases">
        <title>Genome sequencing and annotation of Brassica cretica.</title>
        <authorList>
            <person name="Studholme D.J."/>
            <person name="Sarris P.F."/>
        </authorList>
    </citation>
    <scope>NUCLEOTIDE SEQUENCE</scope>
    <source>
        <strain evidence="10">PFS-102/07</strain>
        <tissue evidence="10">Leaf</tissue>
    </source>
</reference>
<comment type="similarity">
    <text evidence="2 8">Belongs to the glycosyl hydrolase 28 family.</text>
</comment>
<proteinExistence type="inferred from homology"/>
<keyword evidence="5 8" id="KW-0378">Hydrolase</keyword>
<name>A0A8S9JQ94_BRACR</name>
<protein>
    <submittedName>
        <fullName evidence="10">Uncharacterized protein</fullName>
    </submittedName>
</protein>
<dbReference type="PANTHER" id="PTHR31375">
    <property type="match status" value="1"/>
</dbReference>
<keyword evidence="4" id="KW-0964">Secreted</keyword>
<keyword evidence="6 8" id="KW-0326">Glycosidase</keyword>
<evidence type="ECO:0000256" key="5">
    <source>
        <dbReference type="ARBA" id="ARBA00022801"/>
    </source>
</evidence>
<keyword evidence="3" id="KW-0134">Cell wall</keyword>
<feature type="region of interest" description="Disordered" evidence="9">
    <location>
        <begin position="1"/>
        <end position="80"/>
    </location>
</feature>
<organism evidence="10">
    <name type="scientific">Brassica cretica</name>
    <name type="common">Mustard</name>
    <dbReference type="NCBI Taxonomy" id="69181"/>
    <lineage>
        <taxon>Eukaryota</taxon>
        <taxon>Viridiplantae</taxon>
        <taxon>Streptophyta</taxon>
        <taxon>Embryophyta</taxon>
        <taxon>Tracheophyta</taxon>
        <taxon>Spermatophyta</taxon>
        <taxon>Magnoliopsida</taxon>
        <taxon>eudicotyledons</taxon>
        <taxon>Gunneridae</taxon>
        <taxon>Pentapetalae</taxon>
        <taxon>rosids</taxon>
        <taxon>malvids</taxon>
        <taxon>Brassicales</taxon>
        <taxon>Brassicaceae</taxon>
        <taxon>Brassiceae</taxon>
        <taxon>Brassica</taxon>
    </lineage>
</organism>
<evidence type="ECO:0000256" key="2">
    <source>
        <dbReference type="ARBA" id="ARBA00008834"/>
    </source>
</evidence>
<sequence length="293" mass="33377">MYQNHPPAENVDKPSSRYHPPPQPFTTQESHPPSPEKKAKTLETKAGRPSRVTTRRRRQNRPTTEEKSVSPETKTDLENSLISTPCERLNLGTRKSHLKALTDLSRYRSGGRWIDLDVRNTGLTLTGGGTFDRQGAVAWPFNNCKLLPASLKFVGMNRTIVRRISSVNSKFFHIALVECRDFKGTTRKFSDYNHKYQMWTRSWYQEPSKVKLSEIYFKNIRGTSSSRVAVQLRCSKGMPYKKVYLENVYLYLSSSRGGSGEKQTSNRGSEAVSSFCRYVIAKYIGTQSPPPCH</sequence>
<evidence type="ECO:0000256" key="1">
    <source>
        <dbReference type="ARBA" id="ARBA00004191"/>
    </source>
</evidence>
<evidence type="ECO:0000256" key="4">
    <source>
        <dbReference type="ARBA" id="ARBA00022525"/>
    </source>
</evidence>
<evidence type="ECO:0000313" key="10">
    <source>
        <dbReference type="EMBL" id="KAF2583802.1"/>
    </source>
</evidence>
<dbReference type="InterPro" id="IPR012334">
    <property type="entry name" value="Pectin_lyas_fold"/>
</dbReference>
<feature type="compositionally biased region" description="Basic and acidic residues" evidence="9">
    <location>
        <begin position="34"/>
        <end position="46"/>
    </location>
</feature>
<comment type="subcellular location">
    <subcellularLocation>
        <location evidence="1">Secreted</location>
        <location evidence="1">Cell wall</location>
    </subcellularLocation>
</comment>
<evidence type="ECO:0000256" key="3">
    <source>
        <dbReference type="ARBA" id="ARBA00022512"/>
    </source>
</evidence>
<dbReference type="InterPro" id="IPR000743">
    <property type="entry name" value="Glyco_hydro_28"/>
</dbReference>
<evidence type="ECO:0000256" key="6">
    <source>
        <dbReference type="ARBA" id="ARBA00023295"/>
    </source>
</evidence>